<gene>
    <name evidence="3" type="ORF">IAB02_08075</name>
</gene>
<dbReference type="EMBL" id="DVMU01000182">
    <property type="protein sequence ID" value="HIU34504.1"/>
    <property type="molecule type" value="Genomic_DNA"/>
</dbReference>
<feature type="coiled-coil region" evidence="1">
    <location>
        <begin position="232"/>
        <end position="259"/>
    </location>
</feature>
<organism evidence="3 4">
    <name type="scientific">Candidatus Pullichristensenella excrementigallinarum</name>
    <dbReference type="NCBI Taxonomy" id="2840907"/>
    <lineage>
        <taxon>Bacteria</taxon>
        <taxon>Bacillati</taxon>
        <taxon>Bacillota</taxon>
        <taxon>Clostridia</taxon>
        <taxon>Candidatus Pullichristensenella</taxon>
    </lineage>
</organism>
<dbReference type="Proteomes" id="UP000824072">
    <property type="component" value="Unassembled WGS sequence"/>
</dbReference>
<reference evidence="3" key="1">
    <citation type="submission" date="2020-10" db="EMBL/GenBank/DDBJ databases">
        <authorList>
            <person name="Gilroy R."/>
        </authorList>
    </citation>
    <scope>NUCLEOTIDE SEQUENCE</scope>
    <source>
        <strain evidence="3">ChiHcec3-11533</strain>
    </source>
</reference>
<keyword evidence="1" id="KW-0175">Coiled coil</keyword>
<feature type="signal peptide" evidence="2">
    <location>
        <begin position="1"/>
        <end position="22"/>
    </location>
</feature>
<dbReference type="Gene3D" id="2.40.50.870">
    <property type="entry name" value="Protein of unknown function (DUF3299)"/>
    <property type="match status" value="1"/>
</dbReference>
<evidence type="ECO:0000313" key="4">
    <source>
        <dbReference type="Proteomes" id="UP000824072"/>
    </source>
</evidence>
<evidence type="ECO:0000313" key="3">
    <source>
        <dbReference type="EMBL" id="HIU34504.1"/>
    </source>
</evidence>
<sequence length="302" mass="33760">MKKSVLLLCLLLVLALSLSACGGGTSSAQAAEKISFSQALDIASIEALEGKTVEIIGYMATISPLDGRYIYLMNMPYQSCPFCVPNTTQLANTMAVFAPSGKSFDFTDRAIRVTGKIELGEYTDDFGYQYNYRIVDASYEEVDMSQISEEYALWQSLAADGVVAEINSMFDYLYFICQWTEIQATFTFEDGSTASDYLYPGDVENYLQDTGVGGYADKAQEGYFDGLIARVRAISETELEDLVAILEQAEAAASYAREELEKGNFSYDEQAGKYVLTNAQELYDRFYEPYLAFSEWLARWEM</sequence>
<name>A0A9D1IEH6_9FIRM</name>
<dbReference type="PROSITE" id="PS51257">
    <property type="entry name" value="PROKAR_LIPOPROTEIN"/>
    <property type="match status" value="1"/>
</dbReference>
<accession>A0A9D1IEH6</accession>
<reference evidence="3" key="2">
    <citation type="journal article" date="2021" name="PeerJ">
        <title>Extensive microbial diversity within the chicken gut microbiome revealed by metagenomics and culture.</title>
        <authorList>
            <person name="Gilroy R."/>
            <person name="Ravi A."/>
            <person name="Getino M."/>
            <person name="Pursley I."/>
            <person name="Horton D.L."/>
            <person name="Alikhan N.F."/>
            <person name="Baker D."/>
            <person name="Gharbi K."/>
            <person name="Hall N."/>
            <person name="Watson M."/>
            <person name="Adriaenssens E.M."/>
            <person name="Foster-Nyarko E."/>
            <person name="Jarju S."/>
            <person name="Secka A."/>
            <person name="Antonio M."/>
            <person name="Oren A."/>
            <person name="Chaudhuri R.R."/>
            <person name="La Ragione R."/>
            <person name="Hildebrand F."/>
            <person name="Pallen M.J."/>
        </authorList>
    </citation>
    <scope>NUCLEOTIDE SEQUENCE</scope>
    <source>
        <strain evidence="3">ChiHcec3-11533</strain>
    </source>
</reference>
<evidence type="ECO:0008006" key="5">
    <source>
        <dbReference type="Google" id="ProtNLM"/>
    </source>
</evidence>
<feature type="chain" id="PRO_5038363293" description="Lipoprotein" evidence="2">
    <location>
        <begin position="23"/>
        <end position="302"/>
    </location>
</feature>
<keyword evidence="2" id="KW-0732">Signal</keyword>
<evidence type="ECO:0000256" key="1">
    <source>
        <dbReference type="SAM" id="Coils"/>
    </source>
</evidence>
<dbReference type="AlphaFoldDB" id="A0A9D1IEH6"/>
<proteinExistence type="predicted"/>
<comment type="caution">
    <text evidence="3">The sequence shown here is derived from an EMBL/GenBank/DDBJ whole genome shotgun (WGS) entry which is preliminary data.</text>
</comment>
<protein>
    <recommendedName>
        <fullName evidence="5">Lipoprotein</fullName>
    </recommendedName>
</protein>
<evidence type="ECO:0000256" key="2">
    <source>
        <dbReference type="SAM" id="SignalP"/>
    </source>
</evidence>